<protein>
    <submittedName>
        <fullName evidence="2">Ribosomal protein S5 family protein</fullName>
    </submittedName>
</protein>
<dbReference type="EMBL" id="CP136890">
    <property type="protein sequence ID" value="WOK93525.1"/>
    <property type="molecule type" value="Genomic_DNA"/>
</dbReference>
<name>A0AAQ3PZH7_9LILI</name>
<evidence type="ECO:0000256" key="1">
    <source>
        <dbReference type="SAM" id="MobiDB-lite"/>
    </source>
</evidence>
<evidence type="ECO:0000313" key="2">
    <source>
        <dbReference type="EMBL" id="WOK93525.1"/>
    </source>
</evidence>
<keyword evidence="2" id="KW-0687">Ribonucleoprotein</keyword>
<feature type="region of interest" description="Disordered" evidence="1">
    <location>
        <begin position="12"/>
        <end position="36"/>
    </location>
</feature>
<dbReference type="AlphaFoldDB" id="A0AAQ3PZH7"/>
<organism evidence="2 3">
    <name type="scientific">Canna indica</name>
    <name type="common">Indian-shot</name>
    <dbReference type="NCBI Taxonomy" id="4628"/>
    <lineage>
        <taxon>Eukaryota</taxon>
        <taxon>Viridiplantae</taxon>
        <taxon>Streptophyta</taxon>
        <taxon>Embryophyta</taxon>
        <taxon>Tracheophyta</taxon>
        <taxon>Spermatophyta</taxon>
        <taxon>Magnoliopsida</taxon>
        <taxon>Liliopsida</taxon>
        <taxon>Zingiberales</taxon>
        <taxon>Cannaceae</taxon>
        <taxon>Canna</taxon>
    </lineage>
</organism>
<feature type="compositionally biased region" description="Pro residues" evidence="1">
    <location>
        <begin position="17"/>
        <end position="29"/>
    </location>
</feature>
<dbReference type="GO" id="GO:0005840">
    <property type="term" value="C:ribosome"/>
    <property type="evidence" value="ECO:0007669"/>
    <property type="project" value="UniProtKB-KW"/>
</dbReference>
<accession>A0AAQ3PZH7</accession>
<dbReference type="Proteomes" id="UP001327560">
    <property type="component" value="Chromosome 1"/>
</dbReference>
<keyword evidence="2" id="KW-0689">Ribosomal protein</keyword>
<evidence type="ECO:0000313" key="3">
    <source>
        <dbReference type="Proteomes" id="UP001327560"/>
    </source>
</evidence>
<gene>
    <name evidence="2" type="ORF">Cni_G02223</name>
</gene>
<proteinExistence type="predicted"/>
<reference evidence="2 3" key="1">
    <citation type="submission" date="2023-10" db="EMBL/GenBank/DDBJ databases">
        <title>Chromosome-scale genome assembly provides insights into flower coloration mechanisms of Canna indica.</title>
        <authorList>
            <person name="Li C."/>
        </authorList>
    </citation>
    <scope>NUCLEOTIDE SEQUENCE [LARGE SCALE GENOMIC DNA]</scope>
    <source>
        <tissue evidence="2">Flower</tissue>
    </source>
</reference>
<sequence length="97" mass="10940">MVAMDTKLILSWSAPAPSNPSNPLDPPSPSSFSHSALPRPLELLAEVEWEKQLAREARRKDGLALKDVDEEEDYLGVTPLIERLKKEVKDLENIDQY</sequence>
<keyword evidence="3" id="KW-1185">Reference proteome</keyword>